<protein>
    <recommendedName>
        <fullName evidence="5">CRISPR-associated protein Cas5</fullName>
    </recommendedName>
</protein>
<dbReference type="NCBIfam" id="TIGR01868">
    <property type="entry name" value="casD_Cas5e"/>
    <property type="match status" value="1"/>
</dbReference>
<keyword evidence="3" id="KW-0614">Plasmid</keyword>
<dbReference type="InterPro" id="IPR021124">
    <property type="entry name" value="CRISPR-assoc_prot_Cas5"/>
</dbReference>
<dbReference type="InterPro" id="IPR013422">
    <property type="entry name" value="CRISPR-assoc_prot_Cas5_N"/>
</dbReference>
<organism evidence="3 4">
    <name type="scientific">Streptomyces alboflavus</name>
    <dbReference type="NCBI Taxonomy" id="67267"/>
    <lineage>
        <taxon>Bacteria</taxon>
        <taxon>Bacillati</taxon>
        <taxon>Actinomycetota</taxon>
        <taxon>Actinomycetes</taxon>
        <taxon>Kitasatosporales</taxon>
        <taxon>Streptomycetaceae</taxon>
        <taxon>Streptomyces</taxon>
    </lineage>
</organism>
<dbReference type="RefSeq" id="WP_100112494.1">
    <property type="nucleotide sequence ID" value="NZ_CP023976.1"/>
</dbReference>
<dbReference type="OrthoDB" id="3189549at2"/>
<dbReference type="KEGG" id="salf:SMD44_p10173"/>
<dbReference type="GO" id="GO:0003723">
    <property type="term" value="F:RNA binding"/>
    <property type="evidence" value="ECO:0007669"/>
    <property type="project" value="InterPro"/>
</dbReference>
<dbReference type="Gene3D" id="3.30.70.2660">
    <property type="match status" value="1"/>
</dbReference>
<name>A0A291W548_9ACTN</name>
<reference evidence="3 4" key="1">
    <citation type="submission" date="2017-10" db="EMBL/GenBank/DDBJ databases">
        <title>Streptomyces alboflavus Genome sequencing and assembly.</title>
        <authorList>
            <person name="Wang Y."/>
            <person name="Du B."/>
            <person name="Ding Y."/>
            <person name="Liu H."/>
            <person name="Hou Q."/>
            <person name="Liu K."/>
            <person name="Wang C."/>
            <person name="Yao L."/>
        </authorList>
    </citation>
    <scope>NUCLEOTIDE SEQUENCE [LARGE SCALE GENOMIC DNA]</scope>
    <source>
        <strain evidence="3 4">MDJK44</strain>
        <plasmid evidence="4">Plasmid pmdjk44.1</plasmid>
    </source>
</reference>
<dbReference type="InterPro" id="IPR010147">
    <property type="entry name" value="CRISPR-assoc_prot_CasD"/>
</dbReference>
<feature type="region of interest" description="Disordered" evidence="2">
    <location>
        <begin position="194"/>
        <end position="221"/>
    </location>
</feature>
<dbReference type="NCBIfam" id="TIGR02593">
    <property type="entry name" value="CRISPR_cas5"/>
    <property type="match status" value="1"/>
</dbReference>
<evidence type="ECO:0008006" key="5">
    <source>
        <dbReference type="Google" id="ProtNLM"/>
    </source>
</evidence>
<dbReference type="EMBL" id="CP023976">
    <property type="protein sequence ID" value="ATM24672.1"/>
    <property type="molecule type" value="Genomic_DNA"/>
</dbReference>
<dbReference type="GO" id="GO:0043571">
    <property type="term" value="P:maintenance of CRISPR repeat elements"/>
    <property type="evidence" value="ECO:0007669"/>
    <property type="project" value="InterPro"/>
</dbReference>
<dbReference type="Proteomes" id="UP000195880">
    <property type="component" value="Plasmid pMDJK44.1"/>
</dbReference>
<evidence type="ECO:0000256" key="1">
    <source>
        <dbReference type="ARBA" id="ARBA00023118"/>
    </source>
</evidence>
<sequence length="236" mass="25611">MSVLVLVLAGPLQSWGTVARHTLRDTRPHPTKSGVTGMIAAALGTARTDTTRLRELAACSFAVRTDQPGTRIKDFHTTHTRDGKSLPLSDRYYLSDAVFTAALAGPGPLIETMYTALQFPHYALSLGRRACPPSRPPQFAVEHDSHDPAAVLETVPWQAAAWFQEAHPAHRMTIHHDTAATDPAARIHHDHPLDFTPGARRHGPRAVASRTLPPATPGPPDFFDALDTLNDPDGLL</sequence>
<dbReference type="CDD" id="cd09645">
    <property type="entry name" value="Cas5_I-E"/>
    <property type="match status" value="1"/>
</dbReference>
<accession>A0A291W548</accession>
<proteinExistence type="predicted"/>
<keyword evidence="1" id="KW-0051">Antiviral defense</keyword>
<evidence type="ECO:0000256" key="2">
    <source>
        <dbReference type="SAM" id="MobiDB-lite"/>
    </source>
</evidence>
<evidence type="ECO:0000313" key="3">
    <source>
        <dbReference type="EMBL" id="ATM24672.1"/>
    </source>
</evidence>
<gene>
    <name evidence="3" type="ORF">SMD44_p10173</name>
</gene>
<dbReference type="GO" id="GO:0051607">
    <property type="term" value="P:defense response to virus"/>
    <property type="evidence" value="ECO:0007669"/>
    <property type="project" value="UniProtKB-KW"/>
</dbReference>
<evidence type="ECO:0000313" key="4">
    <source>
        <dbReference type="Proteomes" id="UP000195880"/>
    </source>
</evidence>
<geneLocation type="plasmid" evidence="4">
    <name>pmdjk44.1</name>
</geneLocation>
<keyword evidence="4" id="KW-1185">Reference proteome</keyword>
<dbReference type="AlphaFoldDB" id="A0A291W548"/>
<dbReference type="Pfam" id="PF09704">
    <property type="entry name" value="Cas_Cas5d"/>
    <property type="match status" value="1"/>
</dbReference>